<dbReference type="GO" id="GO:0016787">
    <property type="term" value="F:hydrolase activity"/>
    <property type="evidence" value="ECO:0007669"/>
    <property type="project" value="UniProtKB-UniRule"/>
</dbReference>
<keyword evidence="2" id="KW-0378">Hydrolase</keyword>
<reference evidence="4" key="2">
    <citation type="journal article" date="2021" name="PeerJ">
        <title>Extensive microbial diversity within the chicken gut microbiome revealed by metagenomics and culture.</title>
        <authorList>
            <person name="Gilroy R."/>
            <person name="Ravi A."/>
            <person name="Getino M."/>
            <person name="Pursley I."/>
            <person name="Horton D.L."/>
            <person name="Alikhan N.F."/>
            <person name="Baker D."/>
            <person name="Gharbi K."/>
            <person name="Hall N."/>
            <person name="Watson M."/>
            <person name="Adriaenssens E.M."/>
            <person name="Foster-Nyarko E."/>
            <person name="Jarju S."/>
            <person name="Secka A."/>
            <person name="Antonio M."/>
            <person name="Oren A."/>
            <person name="Chaudhuri R.R."/>
            <person name="La Ragione R."/>
            <person name="Hildebrand F."/>
            <person name="Pallen M.J."/>
        </authorList>
    </citation>
    <scope>NUCLEOTIDE SEQUENCE</scope>
    <source>
        <strain evidence="4">ChiW3-316</strain>
    </source>
</reference>
<keyword evidence="2" id="KW-0442">Lipid degradation</keyword>
<dbReference type="PANTHER" id="PTHR24138">
    <property type="entry name" value="INTRACELLLAR PHOSPHOLIPASE A FAMILY"/>
    <property type="match status" value="1"/>
</dbReference>
<dbReference type="InterPro" id="IPR047156">
    <property type="entry name" value="Teg/CotR/CapV-like"/>
</dbReference>
<dbReference type="AlphaFoldDB" id="A0A9D1SBJ9"/>
<evidence type="ECO:0000256" key="2">
    <source>
        <dbReference type="PROSITE-ProRule" id="PRU01161"/>
    </source>
</evidence>
<dbReference type="InterPro" id="IPR016035">
    <property type="entry name" value="Acyl_Trfase/lysoPLipase"/>
</dbReference>
<gene>
    <name evidence="4" type="ORF">IAD20_05775</name>
</gene>
<feature type="short sequence motif" description="DGA/G" evidence="2">
    <location>
        <begin position="182"/>
        <end position="184"/>
    </location>
</feature>
<sequence length="315" mass="35455">MNKTFKILSVDGGGIRGIFSAHILKRIEDEFNIKLKDHFDLIAGTSTGAIIAGSVACGIDLGEVVNLYKNKGKDIFPKSWIYKIPVLKKLGEFPLTSSKYDKKNLKKILDEKFKNIKLGEVDKPLIIPSSDIANGKVFVFKSQYDKDFVRDKNTRVADAILCSCSAPTYFNPSETDNYLLADGGLWANNPSLISVIDAKRRLGINFSDIKIFSIGTGLYKPEYNTDVHKNKKKRWGAINGWKGLKLLDLIMSLQAQSVHNYLSLLLKPEQIKRLSFESEQPLPLDETTCVDKFLSKADSMFTYEATKIKEFLEIK</sequence>
<dbReference type="EMBL" id="DVNC01000037">
    <property type="protein sequence ID" value="HIU53572.1"/>
    <property type="molecule type" value="Genomic_DNA"/>
</dbReference>
<dbReference type="Gene3D" id="3.40.1090.10">
    <property type="entry name" value="Cytosolic phospholipase A2 catalytic domain"/>
    <property type="match status" value="1"/>
</dbReference>
<evidence type="ECO:0000259" key="3">
    <source>
        <dbReference type="PROSITE" id="PS51635"/>
    </source>
</evidence>
<feature type="active site" description="Proton acceptor" evidence="2">
    <location>
        <position position="182"/>
    </location>
</feature>
<dbReference type="GO" id="GO:0016042">
    <property type="term" value="P:lipid catabolic process"/>
    <property type="evidence" value="ECO:0007669"/>
    <property type="project" value="UniProtKB-UniRule"/>
</dbReference>
<dbReference type="SUPFAM" id="SSF52151">
    <property type="entry name" value="FabD/lysophospholipase-like"/>
    <property type="match status" value="1"/>
</dbReference>
<feature type="short sequence motif" description="GXGXXG" evidence="2">
    <location>
        <begin position="12"/>
        <end position="17"/>
    </location>
</feature>
<feature type="short sequence motif" description="GXSXG" evidence="2">
    <location>
        <begin position="44"/>
        <end position="48"/>
    </location>
</feature>
<name>A0A9D1SBJ9_9PROT</name>
<evidence type="ECO:0000313" key="5">
    <source>
        <dbReference type="Proteomes" id="UP000824107"/>
    </source>
</evidence>
<feature type="domain" description="PNPLA" evidence="3">
    <location>
        <begin position="8"/>
        <end position="195"/>
    </location>
</feature>
<reference evidence="4" key="1">
    <citation type="submission" date="2020-10" db="EMBL/GenBank/DDBJ databases">
        <authorList>
            <person name="Gilroy R."/>
        </authorList>
    </citation>
    <scope>NUCLEOTIDE SEQUENCE</scope>
    <source>
        <strain evidence="4">ChiW3-316</strain>
    </source>
</reference>
<protein>
    <submittedName>
        <fullName evidence="4">Patatin-like phospholipase family protein</fullName>
    </submittedName>
</protein>
<dbReference type="Proteomes" id="UP000824107">
    <property type="component" value="Unassembled WGS sequence"/>
</dbReference>
<keyword evidence="1 2" id="KW-0443">Lipid metabolism</keyword>
<evidence type="ECO:0000256" key="1">
    <source>
        <dbReference type="ARBA" id="ARBA00023098"/>
    </source>
</evidence>
<dbReference type="Pfam" id="PF01734">
    <property type="entry name" value="Patatin"/>
    <property type="match status" value="1"/>
</dbReference>
<dbReference type="InterPro" id="IPR002641">
    <property type="entry name" value="PNPLA_dom"/>
</dbReference>
<dbReference type="CDD" id="cd07199">
    <property type="entry name" value="Pat17_PNPLA8_PNPLA9_like"/>
    <property type="match status" value="1"/>
</dbReference>
<dbReference type="NCBIfam" id="NF041079">
    <property type="entry name" value="CBASS_lipase"/>
    <property type="match status" value="1"/>
</dbReference>
<accession>A0A9D1SBJ9</accession>
<dbReference type="PROSITE" id="PS51635">
    <property type="entry name" value="PNPLA"/>
    <property type="match status" value="1"/>
</dbReference>
<proteinExistence type="predicted"/>
<comment type="caution">
    <text evidence="4">The sequence shown here is derived from an EMBL/GenBank/DDBJ whole genome shotgun (WGS) entry which is preliminary data.</text>
</comment>
<evidence type="ECO:0000313" key="4">
    <source>
        <dbReference type="EMBL" id="HIU53572.1"/>
    </source>
</evidence>
<organism evidence="4 5">
    <name type="scientific">Candidatus Scatocola faecipullorum</name>
    <dbReference type="NCBI Taxonomy" id="2840917"/>
    <lineage>
        <taxon>Bacteria</taxon>
        <taxon>Pseudomonadati</taxon>
        <taxon>Pseudomonadota</taxon>
        <taxon>Alphaproteobacteria</taxon>
        <taxon>Rhodospirillales</taxon>
        <taxon>Rhodospirillaceae</taxon>
        <taxon>Rhodospirillaceae incertae sedis</taxon>
        <taxon>Candidatus Scatocola</taxon>
    </lineage>
</organism>
<dbReference type="PANTHER" id="PTHR24138:SF12">
    <property type="entry name" value="PATATIN FAMILY PROTEIN"/>
    <property type="match status" value="1"/>
</dbReference>
<feature type="active site" description="Nucleophile" evidence="2">
    <location>
        <position position="46"/>
    </location>
</feature>